<dbReference type="AlphaFoldDB" id="A0A6P2PEJ5"/>
<reference evidence="1 2" key="1">
    <citation type="submission" date="2019-09" db="EMBL/GenBank/DDBJ databases">
        <authorList>
            <person name="Depoorter E."/>
        </authorList>
    </citation>
    <scope>NUCLEOTIDE SEQUENCE [LARGE SCALE GENOMIC DNA]</scope>
    <source>
        <strain evidence="1">LMG 26883</strain>
    </source>
</reference>
<proteinExistence type="predicted"/>
<name>A0A6P2PEJ5_9BURK</name>
<protein>
    <submittedName>
        <fullName evidence="1">Uncharacterized protein</fullName>
    </submittedName>
</protein>
<evidence type="ECO:0000313" key="1">
    <source>
        <dbReference type="EMBL" id="VWC05826.1"/>
    </source>
</evidence>
<dbReference type="EMBL" id="CABVPP010000050">
    <property type="protein sequence ID" value="VWC05826.1"/>
    <property type="molecule type" value="Genomic_DNA"/>
</dbReference>
<evidence type="ECO:0000313" key="2">
    <source>
        <dbReference type="Proteomes" id="UP000494162"/>
    </source>
</evidence>
<accession>A0A6P2PEJ5</accession>
<organism evidence="1 2">
    <name type="scientific">Burkholderia pseudomultivorans</name>
    <dbReference type="NCBI Taxonomy" id="1207504"/>
    <lineage>
        <taxon>Bacteria</taxon>
        <taxon>Pseudomonadati</taxon>
        <taxon>Pseudomonadota</taxon>
        <taxon>Betaproteobacteria</taxon>
        <taxon>Burkholderiales</taxon>
        <taxon>Burkholderiaceae</taxon>
        <taxon>Burkholderia</taxon>
        <taxon>Burkholderia cepacia complex</taxon>
    </lineage>
</organism>
<gene>
    <name evidence="1" type="ORF">BPS26883_05128</name>
</gene>
<sequence>MRIGRGGVTMGFDIASIWPVLPYRAVWRASFTA</sequence>
<dbReference type="Proteomes" id="UP000494162">
    <property type="component" value="Unassembled WGS sequence"/>
</dbReference>